<dbReference type="EMBL" id="SMDC01000004">
    <property type="protein sequence ID" value="TCW36442.1"/>
    <property type="molecule type" value="Genomic_DNA"/>
</dbReference>
<organism evidence="2 3">
    <name type="scientific">Marichromatium gracile</name>
    <name type="common">Chromatium gracile</name>
    <dbReference type="NCBI Taxonomy" id="1048"/>
    <lineage>
        <taxon>Bacteria</taxon>
        <taxon>Pseudomonadati</taxon>
        <taxon>Pseudomonadota</taxon>
        <taxon>Gammaproteobacteria</taxon>
        <taxon>Chromatiales</taxon>
        <taxon>Chromatiaceae</taxon>
        <taxon>Marichromatium</taxon>
    </lineage>
</organism>
<keyword evidence="1" id="KW-0812">Transmembrane</keyword>
<keyword evidence="1" id="KW-0472">Membrane</keyword>
<evidence type="ECO:0000313" key="2">
    <source>
        <dbReference type="EMBL" id="TCW36442.1"/>
    </source>
</evidence>
<dbReference type="RefSeq" id="WP_132229459.1">
    <property type="nucleotide sequence ID" value="NZ_SMDC01000004.1"/>
</dbReference>
<dbReference type="Pfam" id="PF14316">
    <property type="entry name" value="DUF4381"/>
    <property type="match status" value="1"/>
</dbReference>
<proteinExistence type="predicted"/>
<name>A0A4R4ABN4_MARGR</name>
<accession>A0A4R4ABN4</accession>
<evidence type="ECO:0000256" key="1">
    <source>
        <dbReference type="SAM" id="Phobius"/>
    </source>
</evidence>
<dbReference type="Proteomes" id="UP000295247">
    <property type="component" value="Unassembled WGS sequence"/>
</dbReference>
<sequence length="163" mass="17503">MTPLADPLAGLRDWHAPSPVGWWPPAPGWWLLAALGLALLGWGAWAWRRHRRRVAPRRAALAELARLRAGFVAGGDARALAAGCSRLLRRLALSRHGRARVAGLAGADWLAFLDAEGGAGDFSNGIGRALVEQAYRPPEASAVDAEALLGLVERWIRAQGRGR</sequence>
<reference evidence="2 3" key="1">
    <citation type="submission" date="2019-03" db="EMBL/GenBank/DDBJ databases">
        <title>Genomic Encyclopedia of Type Strains, Phase IV (KMG-IV): sequencing the most valuable type-strain genomes for metagenomic binning, comparative biology and taxonomic classification.</title>
        <authorList>
            <person name="Goeker M."/>
        </authorList>
    </citation>
    <scope>NUCLEOTIDE SEQUENCE [LARGE SCALE GENOMIC DNA]</scope>
    <source>
        <strain evidence="2 3">DSM 203</strain>
    </source>
</reference>
<keyword evidence="1" id="KW-1133">Transmembrane helix</keyword>
<feature type="transmembrane region" description="Helical" evidence="1">
    <location>
        <begin position="28"/>
        <end position="47"/>
    </location>
</feature>
<evidence type="ECO:0000313" key="3">
    <source>
        <dbReference type="Proteomes" id="UP000295247"/>
    </source>
</evidence>
<comment type="caution">
    <text evidence="2">The sequence shown here is derived from an EMBL/GenBank/DDBJ whole genome shotgun (WGS) entry which is preliminary data.</text>
</comment>
<protein>
    <submittedName>
        <fullName evidence="2">Uncharacterized protein DUF4381</fullName>
    </submittedName>
</protein>
<dbReference type="AlphaFoldDB" id="A0A4R4ABN4"/>
<gene>
    <name evidence="2" type="ORF">EDC29_104234</name>
</gene>
<dbReference type="InterPro" id="IPR025489">
    <property type="entry name" value="DUF4381"/>
</dbReference>